<dbReference type="Pfam" id="PF00437">
    <property type="entry name" value="T2SSE"/>
    <property type="match status" value="1"/>
</dbReference>
<dbReference type="Gene3D" id="3.30.450.90">
    <property type="match status" value="1"/>
</dbReference>
<dbReference type="SUPFAM" id="SSF52540">
    <property type="entry name" value="P-loop containing nucleoside triphosphate hydrolases"/>
    <property type="match status" value="1"/>
</dbReference>
<dbReference type="AlphaFoldDB" id="A0AA42L4S2"/>
<dbReference type="InterPro" id="IPR027417">
    <property type="entry name" value="P-loop_NTPase"/>
</dbReference>
<sequence length="324" mass="35242">MKDEQWMRLMVKLKRELGETIMGALGNPSVLEIMLNPDGKLLVEEFGKGKQQVGTLTQTQAESIVNTVAAMLNTTVGYDRPGLEGELPIDTSRFTALLPPVVAATSFTIRRKATKIFTLGDYLQSNIISQKQHDVIIDCIKNKKNIVVAGGTGSGKTTLLNAVINGISVEASHDRLVIIEDTGEVQCSASDYVTMRAVGNFTMNDCLKKTMRFRPDRIIVGEVRGGEAMALLKSWNTGHEGGAATIHANSASLALLRLQSLIAEAPEASNYTPEMIKSLIGEAVQVIIFICKDKEALAGRKISEIVKVEGYDSISDQYRITSIQ</sequence>
<dbReference type="GO" id="GO:0016887">
    <property type="term" value="F:ATP hydrolysis activity"/>
    <property type="evidence" value="ECO:0007669"/>
    <property type="project" value="InterPro"/>
</dbReference>
<organism evidence="3 4">
    <name type="scientific">Comamonas aquatica</name>
    <dbReference type="NCBI Taxonomy" id="225991"/>
    <lineage>
        <taxon>Bacteria</taxon>
        <taxon>Pseudomonadati</taxon>
        <taxon>Pseudomonadota</taxon>
        <taxon>Betaproteobacteria</taxon>
        <taxon>Burkholderiales</taxon>
        <taxon>Comamonadaceae</taxon>
        <taxon>Comamonas</taxon>
    </lineage>
</organism>
<dbReference type="GO" id="GO:0005737">
    <property type="term" value="C:cytoplasm"/>
    <property type="evidence" value="ECO:0007669"/>
    <property type="project" value="InterPro"/>
</dbReference>
<name>A0AA42L4S2_9BURK</name>
<dbReference type="EMBL" id="JAODZU010000029">
    <property type="protein sequence ID" value="MDH0364895.1"/>
    <property type="molecule type" value="Genomic_DNA"/>
</dbReference>
<evidence type="ECO:0000313" key="3">
    <source>
        <dbReference type="EMBL" id="MDH0364895.1"/>
    </source>
</evidence>
<dbReference type="Gene3D" id="3.40.50.300">
    <property type="entry name" value="P-loop containing nucleotide triphosphate hydrolases"/>
    <property type="match status" value="1"/>
</dbReference>
<dbReference type="InterPro" id="IPR014149">
    <property type="entry name" value="Conjug-transfer_TrbB"/>
</dbReference>
<protein>
    <submittedName>
        <fullName evidence="3">P-type conjugative transfer ATPase TrbB</fullName>
    </submittedName>
</protein>
<dbReference type="InterPro" id="IPR050921">
    <property type="entry name" value="T4SS_GSP_E_ATPase"/>
</dbReference>
<dbReference type="Proteomes" id="UP001158297">
    <property type="component" value="Unassembled WGS sequence"/>
</dbReference>
<feature type="domain" description="Bacterial type II secretion system protein E" evidence="2">
    <location>
        <begin position="100"/>
        <end position="279"/>
    </location>
</feature>
<evidence type="ECO:0000259" key="2">
    <source>
        <dbReference type="Pfam" id="PF00437"/>
    </source>
</evidence>
<gene>
    <name evidence="3" type="primary">trbB</name>
    <name evidence="3" type="ORF">N7330_17855</name>
</gene>
<reference evidence="3" key="1">
    <citation type="submission" date="2022-09" db="EMBL/GenBank/DDBJ databases">
        <title>Intensive care unit water sources are persistently colonized with multi-drug resistant bacteria and are the site of extensive horizontal gene transfer of antibiotic resistance genes.</title>
        <authorList>
            <person name="Diorio-Toth L."/>
        </authorList>
    </citation>
    <scope>NUCLEOTIDE SEQUENCE</scope>
    <source>
        <strain evidence="3">GD04130</strain>
    </source>
</reference>
<dbReference type="PANTHER" id="PTHR30486:SF6">
    <property type="entry name" value="TYPE IV PILUS RETRACTATION ATPASE PILT"/>
    <property type="match status" value="1"/>
</dbReference>
<comment type="caution">
    <text evidence="3">The sequence shown here is derived from an EMBL/GenBank/DDBJ whole genome shotgun (WGS) entry which is preliminary data.</text>
</comment>
<proteinExistence type="inferred from homology"/>
<dbReference type="RefSeq" id="WP_279823132.1">
    <property type="nucleotide sequence ID" value="NZ_JAOCET010000002.1"/>
</dbReference>
<dbReference type="CDD" id="cd01130">
    <property type="entry name" value="VirB11-like_ATPase"/>
    <property type="match status" value="1"/>
</dbReference>
<dbReference type="PANTHER" id="PTHR30486">
    <property type="entry name" value="TWITCHING MOTILITY PROTEIN PILT"/>
    <property type="match status" value="1"/>
</dbReference>
<comment type="similarity">
    <text evidence="1">Belongs to the GSP E family.</text>
</comment>
<evidence type="ECO:0000313" key="4">
    <source>
        <dbReference type="Proteomes" id="UP001158297"/>
    </source>
</evidence>
<dbReference type="GO" id="GO:0005524">
    <property type="term" value="F:ATP binding"/>
    <property type="evidence" value="ECO:0007669"/>
    <property type="project" value="InterPro"/>
</dbReference>
<dbReference type="InterPro" id="IPR001482">
    <property type="entry name" value="T2SS/T4SS_dom"/>
</dbReference>
<accession>A0AA42L4S2</accession>
<dbReference type="NCBIfam" id="TIGR02782">
    <property type="entry name" value="TrbB_P"/>
    <property type="match status" value="1"/>
</dbReference>
<evidence type="ECO:0000256" key="1">
    <source>
        <dbReference type="ARBA" id="ARBA00006611"/>
    </source>
</evidence>